<keyword evidence="4" id="KW-0472">Membrane</keyword>
<proteinExistence type="inferred from homology"/>
<comment type="caution">
    <text evidence="9">The sequence shown here is derived from an EMBL/GenBank/DDBJ whole genome shotgun (WGS) entry which is preliminary data.</text>
</comment>
<dbReference type="InterPro" id="IPR012944">
    <property type="entry name" value="SusD_RagB_dom"/>
</dbReference>
<protein>
    <recommendedName>
        <fullName evidence="11">RagB/SusD domain-containing protein</fullName>
    </recommendedName>
</protein>
<evidence type="ECO:0000259" key="8">
    <source>
        <dbReference type="Pfam" id="PF14322"/>
    </source>
</evidence>
<keyword evidence="5" id="KW-0998">Cell outer membrane</keyword>
<feature type="signal peptide" evidence="6">
    <location>
        <begin position="1"/>
        <end position="23"/>
    </location>
</feature>
<evidence type="ECO:0000313" key="10">
    <source>
        <dbReference type="Proteomes" id="UP000033047"/>
    </source>
</evidence>
<accession>A0A0F5JPQ7</accession>
<dbReference type="HOGENOM" id="CLU_015553_1_3_10"/>
<dbReference type="EMBL" id="AQHV01000001">
    <property type="protein sequence ID" value="KKB59801.1"/>
    <property type="molecule type" value="Genomic_DNA"/>
</dbReference>
<name>A0A0F5JPQ7_9BACT</name>
<dbReference type="InterPro" id="IPR011990">
    <property type="entry name" value="TPR-like_helical_dom_sf"/>
</dbReference>
<evidence type="ECO:0008006" key="11">
    <source>
        <dbReference type="Google" id="ProtNLM"/>
    </source>
</evidence>
<evidence type="ECO:0000259" key="7">
    <source>
        <dbReference type="Pfam" id="PF07980"/>
    </source>
</evidence>
<evidence type="ECO:0000256" key="3">
    <source>
        <dbReference type="ARBA" id="ARBA00022729"/>
    </source>
</evidence>
<organism evidence="9 10">
    <name type="scientific">Parabacteroides goldsteinii DSM 19448 = WAL 12034</name>
    <dbReference type="NCBI Taxonomy" id="927665"/>
    <lineage>
        <taxon>Bacteria</taxon>
        <taxon>Pseudomonadati</taxon>
        <taxon>Bacteroidota</taxon>
        <taxon>Bacteroidia</taxon>
        <taxon>Bacteroidales</taxon>
        <taxon>Tannerellaceae</taxon>
        <taxon>Parabacteroides</taxon>
    </lineage>
</organism>
<evidence type="ECO:0000256" key="4">
    <source>
        <dbReference type="ARBA" id="ARBA00023136"/>
    </source>
</evidence>
<reference evidence="9 10" key="1">
    <citation type="submission" date="2013-04" db="EMBL/GenBank/DDBJ databases">
        <title>The Genome Sequence of Parabacteroides goldsteinii DSM 19448.</title>
        <authorList>
            <consortium name="The Broad Institute Genomics Platform"/>
            <person name="Earl A."/>
            <person name="Ward D."/>
            <person name="Feldgarden M."/>
            <person name="Gevers D."/>
            <person name="Martens E."/>
            <person name="Sakamoto M."/>
            <person name="Benno Y."/>
            <person name="Song Y."/>
            <person name="Liu C."/>
            <person name="Lee J."/>
            <person name="Bolanos M."/>
            <person name="Vaisanen M.L."/>
            <person name="Finegold S.M."/>
            <person name="Walker B."/>
            <person name="Young S."/>
            <person name="Zeng Q."/>
            <person name="Gargeya S."/>
            <person name="Fitzgerald M."/>
            <person name="Haas B."/>
            <person name="Abouelleil A."/>
            <person name="Allen A.W."/>
            <person name="Alvarado L."/>
            <person name="Arachchi H.M."/>
            <person name="Berlin A.M."/>
            <person name="Chapman S.B."/>
            <person name="Gainer-Dewar J."/>
            <person name="Goldberg J."/>
            <person name="Griggs A."/>
            <person name="Gujja S."/>
            <person name="Hansen M."/>
            <person name="Howarth C."/>
            <person name="Imamovic A."/>
            <person name="Ireland A."/>
            <person name="Larimer J."/>
            <person name="McCowan C."/>
            <person name="Murphy C."/>
            <person name="Pearson M."/>
            <person name="Poon T.W."/>
            <person name="Priest M."/>
            <person name="Roberts A."/>
            <person name="Saif S."/>
            <person name="Shea T."/>
            <person name="Sisk P."/>
            <person name="Sykes S."/>
            <person name="Wortman J."/>
            <person name="Nusbaum C."/>
            <person name="Birren B."/>
        </authorList>
    </citation>
    <scope>NUCLEOTIDE SEQUENCE [LARGE SCALE GENOMIC DNA]</scope>
    <source>
        <strain evidence="9 10">DSM 19448</strain>
    </source>
</reference>
<gene>
    <name evidence="9" type="ORF">HMPREF1535_00073</name>
</gene>
<evidence type="ECO:0000313" key="9">
    <source>
        <dbReference type="EMBL" id="KKB59801.1"/>
    </source>
</evidence>
<feature type="domain" description="RagB/SusD" evidence="7">
    <location>
        <begin position="343"/>
        <end position="480"/>
    </location>
</feature>
<feature type="domain" description="SusD-like N-terminal" evidence="8">
    <location>
        <begin position="53"/>
        <end position="205"/>
    </location>
</feature>
<dbReference type="Pfam" id="PF14322">
    <property type="entry name" value="SusD-like_3"/>
    <property type="match status" value="1"/>
</dbReference>
<feature type="chain" id="PRO_5002489856" description="RagB/SusD domain-containing protein" evidence="6">
    <location>
        <begin position="24"/>
        <end position="486"/>
    </location>
</feature>
<dbReference type="InterPro" id="IPR033985">
    <property type="entry name" value="SusD-like_N"/>
</dbReference>
<dbReference type="GO" id="GO:0009279">
    <property type="term" value="C:cell outer membrane"/>
    <property type="evidence" value="ECO:0007669"/>
    <property type="project" value="UniProtKB-SubCell"/>
</dbReference>
<sequence>MKKIWIFLWIVCCALYSSCSLLEVEPVSTITSQSFWKNSGDAKAYLTGIYNKVRALNNTSLYGEDRGDAFKVGEIGPSTNAWAQNLLENNAPSYRDAYNIIHHTNLLLYKIDGLSFTNEADKNRIKAETYYLRAQTYFFLVRIWGDVPILLDPVLSDKIELKPRSPKEEVMKQILSDIEQSLSLFPEEGFVNKNYSSKPAAYALKADALLWKAKVLSGGDSDLNEAVNAINEVEKSGVELLPEYASVFNNANKRNAEIIFSLYFERYETGNLSIATNTTSRTDNLSMAVNLDEAATSPNQSRHVYAPSEKTRVLYLKYPGDKRYQSAMIDLVDKDGNLILTQTNKFRGKVYTDDRYFDDDLIVYRWGDLLLLRAEANAALNKIQDALSDLNAVRQRAGLDNYAGPADKASVEKELCDERLRELFIEQKRWFDLVRFHSGGAINIYNEVPNLNDKPDFPLYWPINYNDMVLNDQLKQTDGYESDVQR</sequence>
<dbReference type="STRING" id="927665.HMPREF1535_00073"/>
<evidence type="ECO:0000256" key="1">
    <source>
        <dbReference type="ARBA" id="ARBA00004442"/>
    </source>
</evidence>
<keyword evidence="3 6" id="KW-0732">Signal</keyword>
<dbReference type="AlphaFoldDB" id="A0A0F5JPQ7"/>
<dbReference type="Gene3D" id="1.25.40.390">
    <property type="match status" value="1"/>
</dbReference>
<dbReference type="CDD" id="cd08977">
    <property type="entry name" value="SusD"/>
    <property type="match status" value="1"/>
</dbReference>
<dbReference type="SUPFAM" id="SSF48452">
    <property type="entry name" value="TPR-like"/>
    <property type="match status" value="1"/>
</dbReference>
<dbReference type="RefSeq" id="WP_010802485.1">
    <property type="nucleotide sequence ID" value="NZ_KQ033912.1"/>
</dbReference>
<evidence type="ECO:0000256" key="6">
    <source>
        <dbReference type="SAM" id="SignalP"/>
    </source>
</evidence>
<dbReference type="Pfam" id="PF07980">
    <property type="entry name" value="SusD_RagB"/>
    <property type="match status" value="1"/>
</dbReference>
<dbReference type="PATRIC" id="fig|927665.4.peg.67"/>
<evidence type="ECO:0000256" key="5">
    <source>
        <dbReference type="ARBA" id="ARBA00023237"/>
    </source>
</evidence>
<evidence type="ECO:0000256" key="2">
    <source>
        <dbReference type="ARBA" id="ARBA00006275"/>
    </source>
</evidence>
<dbReference type="Proteomes" id="UP000033047">
    <property type="component" value="Unassembled WGS sequence"/>
</dbReference>
<dbReference type="GeneID" id="69981310"/>
<comment type="subcellular location">
    <subcellularLocation>
        <location evidence="1">Cell outer membrane</location>
    </subcellularLocation>
</comment>
<comment type="similarity">
    <text evidence="2">Belongs to the SusD family.</text>
</comment>